<sequence length="216" mass="25255">MLCLAFYFIRTNKFCQFLLEPYKCYTMDIYTESKLKEWGFSSEIIKVFKDEEINEMALLNLTETMVTQLFPKIGQRSVFLKNLGELKNLKNLAVKNIELQPKHPAIDWDSLEFEVTDIDNTLLPIDNNHVEEEILLNEIVLRSSNTSIAKKNNEYSSDVNLSFAICQLFKTNYFNEHYQAFNVTPIPKYICINLEQLHQRSHEVRVSGSDLIFIPL</sequence>
<evidence type="ECO:0000313" key="4">
    <source>
        <dbReference type="RefSeq" id="XP_025412041.1"/>
    </source>
</evidence>
<dbReference type="Proteomes" id="UP000694846">
    <property type="component" value="Unplaced"/>
</dbReference>
<reference evidence="3 4" key="2">
    <citation type="submission" date="2025-04" db="UniProtKB">
        <authorList>
            <consortium name="RefSeq"/>
        </authorList>
    </citation>
    <scope>IDENTIFICATION</scope>
    <source>
        <tissue evidence="3 4">Whole body</tissue>
    </source>
</reference>
<organism evidence="1">
    <name type="scientific">Sipha flava</name>
    <name type="common">yellow sugarcane aphid</name>
    <dbReference type="NCBI Taxonomy" id="143950"/>
    <lineage>
        <taxon>Eukaryota</taxon>
        <taxon>Metazoa</taxon>
        <taxon>Ecdysozoa</taxon>
        <taxon>Arthropoda</taxon>
        <taxon>Hexapoda</taxon>
        <taxon>Insecta</taxon>
        <taxon>Pterygota</taxon>
        <taxon>Neoptera</taxon>
        <taxon>Paraneoptera</taxon>
        <taxon>Hemiptera</taxon>
        <taxon>Sternorrhyncha</taxon>
        <taxon>Aphidomorpha</taxon>
        <taxon>Aphidoidea</taxon>
        <taxon>Aphididae</taxon>
        <taxon>Sipha</taxon>
    </lineage>
</organism>
<gene>
    <name evidence="5" type="primary">LOC112686336</name>
    <name evidence="3" type="synonym">LOC112682969</name>
    <name evidence="4" type="synonym">LOC112684640</name>
    <name evidence="1" type="ORF">g.148714</name>
</gene>
<keyword evidence="2" id="KW-1185">Reference proteome</keyword>
<dbReference type="EMBL" id="GGMS01009650">
    <property type="protein sequence ID" value="MBY78853.1"/>
    <property type="molecule type" value="Transcribed_RNA"/>
</dbReference>
<evidence type="ECO:0000313" key="2">
    <source>
        <dbReference type="Proteomes" id="UP000694846"/>
    </source>
</evidence>
<dbReference type="GeneID" id="112686336"/>
<protein>
    <submittedName>
        <fullName evidence="3">Uncharacterized protein LOC112682969</fullName>
    </submittedName>
    <submittedName>
        <fullName evidence="4">Uncharacterized protein LOC112684640</fullName>
    </submittedName>
    <submittedName>
        <fullName evidence="5">Uncharacterized protein LOC112686336</fullName>
    </submittedName>
</protein>
<evidence type="ECO:0000313" key="5">
    <source>
        <dbReference type="RefSeq" id="XP_025414343.1"/>
    </source>
</evidence>
<dbReference type="AlphaFoldDB" id="A0A2S2QME8"/>
<dbReference type="RefSeq" id="XP_025414343.1">
    <property type="nucleotide sequence ID" value="XM_025558558.1"/>
</dbReference>
<proteinExistence type="predicted"/>
<dbReference type="RefSeq" id="XP_025412041.1">
    <property type="nucleotide sequence ID" value="XM_025556256.1"/>
</dbReference>
<evidence type="ECO:0000313" key="3">
    <source>
        <dbReference type="RefSeq" id="XP_025409553.1"/>
    </source>
</evidence>
<name>A0A2S2QME8_9HEMI</name>
<reference evidence="1" key="1">
    <citation type="submission" date="2018-04" db="EMBL/GenBank/DDBJ databases">
        <title>Transcriptome assembly of Sipha flava.</title>
        <authorList>
            <person name="Scully E.D."/>
            <person name="Geib S.M."/>
            <person name="Palmer N.A."/>
            <person name="Koch K."/>
            <person name="Bradshaw J."/>
            <person name="Heng-Moss T."/>
            <person name="Sarath G."/>
        </authorList>
    </citation>
    <scope>NUCLEOTIDE SEQUENCE</scope>
</reference>
<dbReference type="OrthoDB" id="6819336at2759"/>
<accession>A0A2S2QME8</accession>
<evidence type="ECO:0000313" key="1">
    <source>
        <dbReference type="EMBL" id="MBY78853.1"/>
    </source>
</evidence>
<dbReference type="RefSeq" id="XP_025409553.1">
    <property type="nucleotide sequence ID" value="XM_025553768.1"/>
</dbReference>